<evidence type="ECO:0000313" key="3">
    <source>
        <dbReference type="Proteomes" id="UP001454036"/>
    </source>
</evidence>
<dbReference type="InterPro" id="IPR013103">
    <property type="entry name" value="RVT_2"/>
</dbReference>
<dbReference type="Proteomes" id="UP001454036">
    <property type="component" value="Unassembled WGS sequence"/>
</dbReference>
<organism evidence="2 3">
    <name type="scientific">Lithospermum erythrorhizon</name>
    <name type="common">Purple gromwell</name>
    <name type="synonym">Lithospermum officinale var. erythrorhizon</name>
    <dbReference type="NCBI Taxonomy" id="34254"/>
    <lineage>
        <taxon>Eukaryota</taxon>
        <taxon>Viridiplantae</taxon>
        <taxon>Streptophyta</taxon>
        <taxon>Embryophyta</taxon>
        <taxon>Tracheophyta</taxon>
        <taxon>Spermatophyta</taxon>
        <taxon>Magnoliopsida</taxon>
        <taxon>eudicotyledons</taxon>
        <taxon>Gunneridae</taxon>
        <taxon>Pentapetalae</taxon>
        <taxon>asterids</taxon>
        <taxon>lamiids</taxon>
        <taxon>Boraginales</taxon>
        <taxon>Boraginaceae</taxon>
        <taxon>Boraginoideae</taxon>
        <taxon>Lithospermeae</taxon>
        <taxon>Lithospermum</taxon>
    </lineage>
</organism>
<keyword evidence="2" id="KW-0812">Transmembrane</keyword>
<keyword evidence="3" id="KW-1185">Reference proteome</keyword>
<name>A0AAV3QXU6_LITER</name>
<accession>A0AAV3QXU6</accession>
<dbReference type="SUPFAM" id="SSF56672">
    <property type="entry name" value="DNA/RNA polymerases"/>
    <property type="match status" value="1"/>
</dbReference>
<evidence type="ECO:0000313" key="2">
    <source>
        <dbReference type="EMBL" id="GAA0167720.1"/>
    </source>
</evidence>
<sequence length="194" mass="22399">MYPFAILKLLNTLISVKPWLTNIMLYNTIRNERYKARLVTQGFKQLPGVDYDQTILPVIKPTTIRLILSHVISNNWLIRQLDIKNTFLNGTLTETVFIRQPPGFIHLDHPTHICHLHKSFYGLKQAPRAWFQTFSSFLLSKGFIQSKADTILYTFHFGDSLVFLLVYIDDIIISAPPLPCSLKLCLDLNPPFLK</sequence>
<keyword evidence="2" id="KW-0675">Receptor</keyword>
<proteinExistence type="predicted"/>
<reference evidence="2 3" key="1">
    <citation type="submission" date="2024-01" db="EMBL/GenBank/DDBJ databases">
        <title>The complete chloroplast genome sequence of Lithospermum erythrorhizon: insights into the phylogenetic relationship among Boraginaceae species and the maternal lineages of purple gromwells.</title>
        <authorList>
            <person name="Okada T."/>
            <person name="Watanabe K."/>
        </authorList>
    </citation>
    <scope>NUCLEOTIDE SEQUENCE [LARGE SCALE GENOMIC DNA]</scope>
</reference>
<feature type="domain" description="Reverse transcriptase Ty1/copia-type" evidence="1">
    <location>
        <begin position="27"/>
        <end position="175"/>
    </location>
</feature>
<comment type="caution">
    <text evidence="2">The sequence shown here is derived from an EMBL/GenBank/DDBJ whole genome shotgun (WGS) entry which is preliminary data.</text>
</comment>
<evidence type="ECO:0000259" key="1">
    <source>
        <dbReference type="Pfam" id="PF07727"/>
    </source>
</evidence>
<dbReference type="InterPro" id="IPR043502">
    <property type="entry name" value="DNA/RNA_pol_sf"/>
</dbReference>
<protein>
    <submittedName>
        <fullName evidence="2">Transmembrane signal receptor</fullName>
    </submittedName>
</protein>
<gene>
    <name evidence="2" type="ORF">LIER_22591</name>
</gene>
<dbReference type="EMBL" id="BAABME010006200">
    <property type="protein sequence ID" value="GAA0167720.1"/>
    <property type="molecule type" value="Genomic_DNA"/>
</dbReference>
<dbReference type="Pfam" id="PF07727">
    <property type="entry name" value="RVT_2"/>
    <property type="match status" value="1"/>
</dbReference>
<keyword evidence="2" id="KW-0472">Membrane</keyword>
<dbReference type="AlphaFoldDB" id="A0AAV3QXU6"/>